<protein>
    <submittedName>
        <fullName evidence="1">Uncharacterized protein</fullName>
    </submittedName>
</protein>
<dbReference type="EMBL" id="CP016616">
    <property type="protein sequence ID" value="ANY76824.1"/>
    <property type="molecule type" value="Genomic_DNA"/>
</dbReference>
<dbReference type="AlphaFoldDB" id="A0A1B2EA24"/>
<organism evidence="1">
    <name type="scientific">Microvirga ossetica</name>
    <dbReference type="NCBI Taxonomy" id="1882682"/>
    <lineage>
        <taxon>Bacteria</taxon>
        <taxon>Pseudomonadati</taxon>
        <taxon>Pseudomonadota</taxon>
        <taxon>Alphaproteobacteria</taxon>
        <taxon>Hyphomicrobiales</taxon>
        <taxon>Methylobacteriaceae</taxon>
        <taxon>Microvirga</taxon>
    </lineage>
</organism>
<reference evidence="1" key="1">
    <citation type="submission" date="2016-07" db="EMBL/GenBank/DDBJ databases">
        <title>Microvirga ossetica sp. nov. a new species of rhizobia isolated from root nodules of the legume species Vicia alpestris Steven originated from North Ossetia region in the Caucasus.</title>
        <authorList>
            <person name="Safronova V.I."/>
            <person name="Kuznetsova I.G."/>
            <person name="Sazanova A.L."/>
            <person name="Belimov A."/>
            <person name="Andronov E."/>
            <person name="Osledkin Y.S."/>
            <person name="Onishchuk O.P."/>
            <person name="Kurchak O.N."/>
            <person name="Shaposhnikov A.I."/>
            <person name="Willems A."/>
            <person name="Tikhonovich I.A."/>
        </authorList>
    </citation>
    <scope>NUCLEOTIDE SEQUENCE [LARGE SCALE GENOMIC DNA]</scope>
    <source>
        <strain evidence="1">V5/3M</strain>
    </source>
</reference>
<sequence length="71" mass="8050">MFAMLVPPYRMQQAIPRIVNIDGEAPEFAGIKIKQTLPILDDERKDLPDCFLKIFRGSCLIMNMIANDNAP</sequence>
<name>A0A1B2EA24_9HYPH</name>
<gene>
    <name evidence="1" type="ORF">BB934_00140</name>
</gene>
<proteinExistence type="predicted"/>
<evidence type="ECO:0000313" key="1">
    <source>
        <dbReference type="EMBL" id="ANY76824.1"/>
    </source>
</evidence>
<dbReference type="KEGG" id="moc:BB934_00140"/>
<accession>A0A1B2EA24</accession>